<name>A0A2K8L4A2_9PROT</name>
<dbReference type="EC" id="3.5.99.10" evidence="2"/>
<dbReference type="InterPro" id="IPR035959">
    <property type="entry name" value="RutC-like_sf"/>
</dbReference>
<dbReference type="PANTHER" id="PTHR11803">
    <property type="entry name" value="2-IMINOBUTANOATE/2-IMINOPROPANOATE DEAMINASE RIDA"/>
    <property type="match status" value="1"/>
</dbReference>
<gene>
    <name evidence="2" type="ORF">Ga0123462_1209</name>
</gene>
<sequence>MSSIEVIHSERAPKAVGPYSQAVVSGGVLYASGQIGLDPQAGTLVADDVESQAVQVTKNLSAVLAEAGASLTDILKVNIFLTDMGDFPKVNGIYAQWLGDHRPARATVAVAALPLGAKVEMDLVAKAG</sequence>
<evidence type="ECO:0000313" key="2">
    <source>
        <dbReference type="EMBL" id="ATX82073.1"/>
    </source>
</evidence>
<keyword evidence="3" id="KW-1185">Reference proteome</keyword>
<keyword evidence="2" id="KW-0378">Hydrolase</keyword>
<dbReference type="KEGG" id="mfn:Ga0123462_1209"/>
<evidence type="ECO:0000313" key="3">
    <source>
        <dbReference type="Proteomes" id="UP000231637"/>
    </source>
</evidence>
<dbReference type="Proteomes" id="UP000231637">
    <property type="component" value="Chromosome"/>
</dbReference>
<organism evidence="2 3">
    <name type="scientific">Mariprofundus ferrinatatus</name>
    <dbReference type="NCBI Taxonomy" id="1921087"/>
    <lineage>
        <taxon>Bacteria</taxon>
        <taxon>Pseudomonadati</taxon>
        <taxon>Pseudomonadota</taxon>
        <taxon>Candidatius Mariprofundia</taxon>
        <taxon>Mariprofundales</taxon>
        <taxon>Mariprofundaceae</taxon>
        <taxon>Mariprofundus</taxon>
    </lineage>
</organism>
<protein>
    <submittedName>
        <fullName evidence="2">Endoribonuclease L-PSP</fullName>
        <ecNumber evidence="2">3.5.99.10</ecNumber>
    </submittedName>
</protein>
<reference evidence="2 3" key="1">
    <citation type="submission" date="2016-12" db="EMBL/GenBank/DDBJ databases">
        <title>Isolation and genomic insights into novel planktonic Zetaproteobacteria from stratified waters of the Chesapeake Bay.</title>
        <authorList>
            <person name="McAllister S.M."/>
            <person name="Kato S."/>
            <person name="Chan C.S."/>
            <person name="Chiu B.K."/>
            <person name="Field E.K."/>
        </authorList>
    </citation>
    <scope>NUCLEOTIDE SEQUENCE [LARGE SCALE GENOMIC DNA]</scope>
    <source>
        <strain evidence="2 3">CP-8</strain>
    </source>
</reference>
<dbReference type="InterPro" id="IPR006056">
    <property type="entry name" value="RidA"/>
</dbReference>
<dbReference type="NCBIfam" id="TIGR00004">
    <property type="entry name" value="Rid family detoxifying hydrolase"/>
    <property type="match status" value="1"/>
</dbReference>
<dbReference type="AlphaFoldDB" id="A0A2K8L4A2"/>
<dbReference type="EMBL" id="CP018800">
    <property type="protein sequence ID" value="ATX82073.1"/>
    <property type="molecule type" value="Genomic_DNA"/>
</dbReference>
<dbReference type="FunFam" id="3.30.1330.40:FF:000001">
    <property type="entry name" value="L-PSP family endoribonuclease"/>
    <property type="match status" value="1"/>
</dbReference>
<dbReference type="Gene3D" id="3.30.1330.40">
    <property type="entry name" value="RutC-like"/>
    <property type="match status" value="1"/>
</dbReference>
<dbReference type="GO" id="GO:0005829">
    <property type="term" value="C:cytosol"/>
    <property type="evidence" value="ECO:0007669"/>
    <property type="project" value="TreeGrafter"/>
</dbReference>
<dbReference type="GO" id="GO:0120241">
    <property type="term" value="F:2-iminobutanoate/2-iminopropanoate deaminase"/>
    <property type="evidence" value="ECO:0007669"/>
    <property type="project" value="UniProtKB-EC"/>
</dbReference>
<dbReference type="RefSeq" id="WP_100265464.1">
    <property type="nucleotide sequence ID" value="NZ_CP018800.1"/>
</dbReference>
<dbReference type="InterPro" id="IPR006175">
    <property type="entry name" value="YjgF/YER057c/UK114"/>
</dbReference>
<evidence type="ECO:0000256" key="1">
    <source>
        <dbReference type="ARBA" id="ARBA00010552"/>
    </source>
</evidence>
<dbReference type="CDD" id="cd00448">
    <property type="entry name" value="YjgF_YER057c_UK114_family"/>
    <property type="match status" value="1"/>
</dbReference>
<dbReference type="PANTHER" id="PTHR11803:SF58">
    <property type="entry name" value="PROTEIN HMF1-RELATED"/>
    <property type="match status" value="1"/>
</dbReference>
<accession>A0A2K8L4A2</accession>
<dbReference type="OrthoDB" id="5296613at2"/>
<comment type="similarity">
    <text evidence="1">Belongs to the RutC family.</text>
</comment>
<dbReference type="Pfam" id="PF01042">
    <property type="entry name" value="Ribonuc_L-PSP"/>
    <property type="match status" value="1"/>
</dbReference>
<dbReference type="PROSITE" id="PS01094">
    <property type="entry name" value="UPF0076"/>
    <property type="match status" value="1"/>
</dbReference>
<proteinExistence type="inferred from homology"/>
<dbReference type="SUPFAM" id="SSF55298">
    <property type="entry name" value="YjgF-like"/>
    <property type="match status" value="1"/>
</dbReference>
<dbReference type="InterPro" id="IPR019897">
    <property type="entry name" value="RidA_CS"/>
</dbReference>